<gene>
    <name evidence="1" type="ORF">SAMN02745775_13212</name>
</gene>
<dbReference type="STRING" id="1123062.SAMN02745775_13212"/>
<reference evidence="1 2" key="1">
    <citation type="submission" date="2016-10" db="EMBL/GenBank/DDBJ databases">
        <authorList>
            <person name="de Groot N.N."/>
        </authorList>
    </citation>
    <scope>NUCLEOTIDE SEQUENCE [LARGE SCALE GENOMIC DNA]</scope>
    <source>
        <strain evidence="1 2">DSM 19981</strain>
    </source>
</reference>
<dbReference type="PROSITE" id="PS00330">
    <property type="entry name" value="HEMOLYSIN_CALCIUM"/>
    <property type="match status" value="1"/>
</dbReference>
<dbReference type="GO" id="GO:0005509">
    <property type="term" value="F:calcium ion binding"/>
    <property type="evidence" value="ECO:0007669"/>
    <property type="project" value="InterPro"/>
</dbReference>
<protein>
    <submittedName>
        <fullName evidence="1">Hemolysin-type calcium-binding repeat-containing protein</fullName>
    </submittedName>
</protein>
<organism evidence="1 2">
    <name type="scientific">Falsiroseomonas stagni DSM 19981</name>
    <dbReference type="NCBI Taxonomy" id="1123062"/>
    <lineage>
        <taxon>Bacteria</taxon>
        <taxon>Pseudomonadati</taxon>
        <taxon>Pseudomonadota</taxon>
        <taxon>Alphaproteobacteria</taxon>
        <taxon>Acetobacterales</taxon>
        <taxon>Roseomonadaceae</taxon>
        <taxon>Falsiroseomonas</taxon>
    </lineage>
</organism>
<name>A0A1I4FK46_9PROT</name>
<dbReference type="Proteomes" id="UP000199473">
    <property type="component" value="Unassembled WGS sequence"/>
</dbReference>
<sequence>MATVIATAGNDTLSGGILADTLNGGAGNDTLTGGLGSDLFVIGAGTDRITDLGNGADVLVVSAGAA</sequence>
<dbReference type="AlphaFoldDB" id="A0A1I4FK46"/>
<dbReference type="Gene3D" id="2.150.10.10">
    <property type="entry name" value="Serralysin-like metalloprotease, C-terminal"/>
    <property type="match status" value="1"/>
</dbReference>
<evidence type="ECO:0000313" key="1">
    <source>
        <dbReference type="EMBL" id="SFL16831.1"/>
    </source>
</evidence>
<dbReference type="Pfam" id="PF00353">
    <property type="entry name" value="HemolysinCabind"/>
    <property type="match status" value="1"/>
</dbReference>
<dbReference type="SUPFAM" id="SSF51120">
    <property type="entry name" value="beta-Roll"/>
    <property type="match status" value="1"/>
</dbReference>
<evidence type="ECO:0000313" key="2">
    <source>
        <dbReference type="Proteomes" id="UP000199473"/>
    </source>
</evidence>
<dbReference type="InterPro" id="IPR018511">
    <property type="entry name" value="Hemolysin-typ_Ca-bd_CS"/>
</dbReference>
<keyword evidence="2" id="KW-1185">Reference proteome</keyword>
<feature type="non-terminal residue" evidence="1">
    <location>
        <position position="66"/>
    </location>
</feature>
<dbReference type="EMBL" id="FOSQ01000032">
    <property type="protein sequence ID" value="SFL16831.1"/>
    <property type="molecule type" value="Genomic_DNA"/>
</dbReference>
<dbReference type="PRINTS" id="PR00313">
    <property type="entry name" value="CABNDNGRPT"/>
</dbReference>
<dbReference type="InterPro" id="IPR001343">
    <property type="entry name" value="Hemolysn_Ca-bd"/>
</dbReference>
<accession>A0A1I4FK46</accession>
<dbReference type="RefSeq" id="WP_408735421.1">
    <property type="nucleotide sequence ID" value="NZ_FOSQ01000032.1"/>
</dbReference>
<proteinExistence type="predicted"/>
<dbReference type="InterPro" id="IPR011049">
    <property type="entry name" value="Serralysin-like_metalloprot_C"/>
</dbReference>